<feature type="compositionally biased region" description="Basic and acidic residues" evidence="2">
    <location>
        <begin position="944"/>
        <end position="955"/>
    </location>
</feature>
<feature type="region of interest" description="Disordered" evidence="2">
    <location>
        <begin position="708"/>
        <end position="858"/>
    </location>
</feature>
<name>A0A1Y1HSC7_KLENI</name>
<keyword evidence="4" id="KW-1185">Reference proteome</keyword>
<feature type="compositionally biased region" description="Acidic residues" evidence="2">
    <location>
        <begin position="973"/>
        <end position="984"/>
    </location>
</feature>
<dbReference type="Proteomes" id="UP000054558">
    <property type="component" value="Unassembled WGS sequence"/>
</dbReference>
<protein>
    <submittedName>
        <fullName evidence="3">Uncharacterized protein</fullName>
    </submittedName>
</protein>
<dbReference type="AlphaFoldDB" id="A0A1Y1HSC7"/>
<feature type="compositionally biased region" description="Low complexity" evidence="2">
    <location>
        <begin position="814"/>
        <end position="824"/>
    </location>
</feature>
<organism evidence="3 4">
    <name type="scientific">Klebsormidium nitens</name>
    <name type="common">Green alga</name>
    <name type="synonym">Ulothrix nitens</name>
    <dbReference type="NCBI Taxonomy" id="105231"/>
    <lineage>
        <taxon>Eukaryota</taxon>
        <taxon>Viridiplantae</taxon>
        <taxon>Streptophyta</taxon>
        <taxon>Klebsormidiophyceae</taxon>
        <taxon>Klebsormidiales</taxon>
        <taxon>Klebsormidiaceae</taxon>
        <taxon>Klebsormidium</taxon>
    </lineage>
</organism>
<feature type="compositionally biased region" description="Low complexity" evidence="2">
    <location>
        <begin position="676"/>
        <end position="690"/>
    </location>
</feature>
<accession>A0A1Y1HSC7</accession>
<dbReference type="OMA" id="DLEANAC"/>
<feature type="compositionally biased region" description="Polar residues" evidence="2">
    <location>
        <begin position="723"/>
        <end position="742"/>
    </location>
</feature>
<reference evidence="3 4" key="1">
    <citation type="journal article" date="2014" name="Nat. Commun.">
        <title>Klebsormidium flaccidum genome reveals primary factors for plant terrestrial adaptation.</title>
        <authorList>
            <person name="Hori K."/>
            <person name="Maruyama F."/>
            <person name="Fujisawa T."/>
            <person name="Togashi T."/>
            <person name="Yamamoto N."/>
            <person name="Seo M."/>
            <person name="Sato S."/>
            <person name="Yamada T."/>
            <person name="Mori H."/>
            <person name="Tajima N."/>
            <person name="Moriyama T."/>
            <person name="Ikeuchi M."/>
            <person name="Watanabe M."/>
            <person name="Wada H."/>
            <person name="Kobayashi K."/>
            <person name="Saito M."/>
            <person name="Masuda T."/>
            <person name="Sasaki-Sekimoto Y."/>
            <person name="Mashiguchi K."/>
            <person name="Awai K."/>
            <person name="Shimojima M."/>
            <person name="Masuda S."/>
            <person name="Iwai M."/>
            <person name="Nobusawa T."/>
            <person name="Narise T."/>
            <person name="Kondo S."/>
            <person name="Saito H."/>
            <person name="Sato R."/>
            <person name="Murakawa M."/>
            <person name="Ihara Y."/>
            <person name="Oshima-Yamada Y."/>
            <person name="Ohtaka K."/>
            <person name="Satoh M."/>
            <person name="Sonobe K."/>
            <person name="Ishii M."/>
            <person name="Ohtani R."/>
            <person name="Kanamori-Sato M."/>
            <person name="Honoki R."/>
            <person name="Miyazaki D."/>
            <person name="Mochizuki H."/>
            <person name="Umetsu J."/>
            <person name="Higashi K."/>
            <person name="Shibata D."/>
            <person name="Kamiya Y."/>
            <person name="Sato N."/>
            <person name="Nakamura Y."/>
            <person name="Tabata S."/>
            <person name="Ida S."/>
            <person name="Kurokawa K."/>
            <person name="Ohta H."/>
        </authorList>
    </citation>
    <scope>NUCLEOTIDE SEQUENCE [LARGE SCALE GENOMIC DNA]</scope>
    <source>
        <strain evidence="3 4">NIES-2285</strain>
    </source>
</reference>
<dbReference type="EMBL" id="DF236989">
    <property type="protein sequence ID" value="GAQ79891.1"/>
    <property type="molecule type" value="Genomic_DNA"/>
</dbReference>
<feature type="region of interest" description="Disordered" evidence="2">
    <location>
        <begin position="1039"/>
        <end position="1081"/>
    </location>
</feature>
<feature type="region of interest" description="Disordered" evidence="2">
    <location>
        <begin position="610"/>
        <end position="692"/>
    </location>
</feature>
<evidence type="ECO:0000313" key="4">
    <source>
        <dbReference type="Proteomes" id="UP000054558"/>
    </source>
</evidence>
<feature type="region of interest" description="Disordered" evidence="2">
    <location>
        <begin position="1122"/>
        <end position="1163"/>
    </location>
</feature>
<keyword evidence="1" id="KW-0175">Coiled coil</keyword>
<feature type="coiled-coil region" evidence="1">
    <location>
        <begin position="1086"/>
        <end position="1113"/>
    </location>
</feature>
<sequence length="1163" mass="122292">MDVEELKARVSRDLQTLAELTGAKAHVWMLVDEEGGTNGACSPSLKDFHWTLKEVVKAAAGVCFEVVNDSPGGLRKAECLKDLVNTKHVELHPIVAALIKGLNDINDHNFPRTKAKDDPSTVPPWFPRFPNFAKVYAERVQNMRLEELFPVMDAIFDHVRTWDLADVRKLRAMLLEKSYRPLGDSVGNWAGLKCYFDALEAEAAQRGGGNRGTDGGGGPGSGAAAELDALRGNDDLKAEQGSGDRVELLAAASKKARKKRARKEPPMGLLLLPTDVGRSGQRETWTLPQASGEPPAQGSGLTETVSAGKKSPGTEVSSREYDEPVVGGPGGHATGPFGPPGAEKASYLDAPRGQMVPMDVEGGNGRQGPSEAQLQAEDDDPGLDSLSVLPIWDQGQLPTLDEILNSLDGVCEVQFGDPVRGEERQLLQEREFRWLVPQLLASGALDFATYVDEQTLPAHGNFHPQRDEGNELLNAAAAFMPPPAEQSEFHPISLEQRLAILVRAREAGPVPPGSRGSAPDSAAPGPEATTPSPTLERSNARNARHGLAAPVELRSRQPGRRAAPSFSPAMSLVERGPHSETTPPKRGILVPAGFRNPRLLLRGVELLSLKRGPLSGPDKVGAHSSAKPNRAQTAPPELLQPQQLEDNSPRAGPHRRRASTGMGRIPSPTAGEQEQSAPLSLPPSSISGALLDRDERKRVGAELPVETARAQSLHDRPHLSCPSFWTESTETGTNTLPGSRNTGGEERSEPFPISRSPGPSPQVKAEPSVGGAEAETEARGTFPAERQEQALRPESVLAPRGVTAGDVNRAAQASRPSRPSLGPSPRNPVHTLSTAGPQQGVKAGVRTALPGSDGTLMSDSAVPVIRYVLLVRRAGGTAEMVAADPSDVADAASDPVANGADGSSDGAAAESDGSDGILNFTDADSDSTEGSSESDGTDGSSDGTDEKSVDGERSLGDASDSGEGAEVTREFDYADGEASEDAIEVSDAADNPAAPYGATGKREAHAKKPNGAMATAESATSWRGSYAANRRGYSDAAIKTHGVGDATGRNRPRVKKAGPRVIGFVPGSPEAAPTDVPPGGTLETRIVEKERRAAQLEAVVAGLEERMAGLLASARALSRMIGPAESDGGESPSSVLRGHPTAQSSTAAALRSKVEKQMTSDIT</sequence>
<feature type="compositionally biased region" description="Low complexity" evidence="2">
    <location>
        <begin position="928"/>
        <end position="942"/>
    </location>
</feature>
<feature type="region of interest" description="Disordered" evidence="2">
    <location>
        <begin position="507"/>
        <end position="591"/>
    </location>
</feature>
<feature type="compositionally biased region" description="Gly residues" evidence="2">
    <location>
        <begin position="206"/>
        <end position="221"/>
    </location>
</feature>
<feature type="compositionally biased region" description="Basic and acidic residues" evidence="2">
    <location>
        <begin position="1152"/>
        <end position="1163"/>
    </location>
</feature>
<feature type="region of interest" description="Disordered" evidence="2">
    <location>
        <begin position="256"/>
        <end position="379"/>
    </location>
</feature>
<feature type="region of interest" description="Disordered" evidence="2">
    <location>
        <begin position="206"/>
        <end position="226"/>
    </location>
</feature>
<evidence type="ECO:0000256" key="1">
    <source>
        <dbReference type="SAM" id="Coils"/>
    </source>
</evidence>
<feature type="compositionally biased region" description="Low complexity" evidence="2">
    <location>
        <begin position="882"/>
        <end position="916"/>
    </location>
</feature>
<evidence type="ECO:0000313" key="3">
    <source>
        <dbReference type="EMBL" id="GAQ79891.1"/>
    </source>
</evidence>
<gene>
    <name evidence="3" type="ORF">KFL_000400340</name>
</gene>
<feature type="compositionally biased region" description="Polar residues" evidence="2">
    <location>
        <begin position="529"/>
        <end position="541"/>
    </location>
</feature>
<feature type="region of interest" description="Disordered" evidence="2">
    <location>
        <begin position="882"/>
        <end position="1024"/>
    </location>
</feature>
<evidence type="ECO:0000256" key="2">
    <source>
        <dbReference type="SAM" id="MobiDB-lite"/>
    </source>
</evidence>
<proteinExistence type="predicted"/>